<organism evidence="11 12">
    <name type="scientific">Planomonospora parontospora</name>
    <dbReference type="NCBI Taxonomy" id="58119"/>
    <lineage>
        <taxon>Bacteria</taxon>
        <taxon>Bacillati</taxon>
        <taxon>Actinomycetota</taxon>
        <taxon>Actinomycetes</taxon>
        <taxon>Streptosporangiales</taxon>
        <taxon>Streptosporangiaceae</taxon>
        <taxon>Planomonospora</taxon>
    </lineage>
</organism>
<accession>A0AA37BM51</accession>
<comment type="cofactor">
    <cofactor evidence="9">
        <name>Zn(2+)</name>
        <dbReference type="ChEBI" id="CHEBI:29105"/>
    </cofactor>
    <text evidence="9">Binds 1 zinc ion per subunit.</text>
</comment>
<dbReference type="InterPro" id="IPR000755">
    <property type="entry name" value="A_A_dipeptidase"/>
</dbReference>
<evidence type="ECO:0000256" key="8">
    <source>
        <dbReference type="ARBA" id="ARBA00023316"/>
    </source>
</evidence>
<comment type="similarity">
    <text evidence="9 10">Belongs to the peptidase M15D family.</text>
</comment>
<reference evidence="11" key="2">
    <citation type="submission" date="2022-09" db="EMBL/GenBank/DDBJ databases">
        <authorList>
            <person name="Sun Q."/>
            <person name="Ohkuma M."/>
        </authorList>
    </citation>
    <scope>NUCLEOTIDE SEQUENCE</scope>
    <source>
        <strain evidence="11">JCM 3093</strain>
    </source>
</reference>
<evidence type="ECO:0000256" key="3">
    <source>
        <dbReference type="ARBA" id="ARBA00022723"/>
    </source>
</evidence>
<dbReference type="Proteomes" id="UP000627984">
    <property type="component" value="Unassembled WGS sequence"/>
</dbReference>
<dbReference type="GO" id="GO:0006508">
    <property type="term" value="P:proteolysis"/>
    <property type="evidence" value="ECO:0007669"/>
    <property type="project" value="UniProtKB-KW"/>
</dbReference>
<dbReference type="HAMAP" id="MF_01924">
    <property type="entry name" value="A_A_dipeptidase"/>
    <property type="match status" value="1"/>
</dbReference>
<evidence type="ECO:0000256" key="9">
    <source>
        <dbReference type="HAMAP-Rule" id="MF_01924"/>
    </source>
</evidence>
<reference evidence="11" key="1">
    <citation type="journal article" date="2014" name="Int. J. Syst. Evol. Microbiol.">
        <title>Complete genome sequence of Corynebacterium casei LMG S-19264T (=DSM 44701T), isolated from a smear-ripened cheese.</title>
        <authorList>
            <consortium name="US DOE Joint Genome Institute (JGI-PGF)"/>
            <person name="Walter F."/>
            <person name="Albersmeier A."/>
            <person name="Kalinowski J."/>
            <person name="Ruckert C."/>
        </authorList>
    </citation>
    <scope>NUCLEOTIDE SEQUENCE</scope>
    <source>
        <strain evidence="11">JCM 3093</strain>
    </source>
</reference>
<comment type="function">
    <text evidence="9 10">Catalyzes hydrolysis of the D-alanyl-D-alanine dipeptide.</text>
</comment>
<name>A0AA37BM51_9ACTN</name>
<keyword evidence="6 9" id="KW-0224">Dipeptidase</keyword>
<evidence type="ECO:0000256" key="4">
    <source>
        <dbReference type="ARBA" id="ARBA00022801"/>
    </source>
</evidence>
<evidence type="ECO:0000313" key="12">
    <source>
        <dbReference type="Proteomes" id="UP000627984"/>
    </source>
</evidence>
<sequence length="221" mass="24754">MSEIILMSDPRITGVPVRECGEPLVDLRALKVLQLDERLADAEGAYAHLRRSVVDRLVAAQSLLPRGLRLLIVEGYRPLEVQRRYFEEYLETMRTAHPGWAEDRLRRQASRYIAPPETAPHVAGAAVDLTLMTDSGTELPMGTEINADPEECDDACYTGSPAIGSEPARDRAILASALTAVDLVNYPTEWWHWSYGDRYWAFARRAPAAHYGPARLARRPT</sequence>
<dbReference type="EC" id="3.4.13.22" evidence="9 10"/>
<evidence type="ECO:0000256" key="10">
    <source>
        <dbReference type="PIRNR" id="PIRNR026671"/>
    </source>
</evidence>
<proteinExistence type="inferred from homology"/>
<dbReference type="Gene3D" id="3.30.1380.10">
    <property type="match status" value="1"/>
</dbReference>
<dbReference type="GO" id="GO:0071555">
    <property type="term" value="P:cell wall organization"/>
    <property type="evidence" value="ECO:0007669"/>
    <property type="project" value="UniProtKB-KW"/>
</dbReference>
<dbReference type="PANTHER" id="PTHR43126">
    <property type="entry name" value="D-ALANYL-D-ALANINE DIPEPTIDASE"/>
    <property type="match status" value="1"/>
</dbReference>
<dbReference type="AlphaFoldDB" id="A0AA37BM51"/>
<protein>
    <recommendedName>
        <fullName evidence="9 10">D-alanyl-D-alanine dipeptidase</fullName>
        <shortName evidence="9 10">D-Ala-D-Ala dipeptidase</shortName>
        <ecNumber evidence="9 10">3.4.13.22</ecNumber>
    </recommendedName>
</protein>
<evidence type="ECO:0000256" key="2">
    <source>
        <dbReference type="ARBA" id="ARBA00022670"/>
    </source>
</evidence>
<evidence type="ECO:0000313" key="11">
    <source>
        <dbReference type="EMBL" id="GGK93215.1"/>
    </source>
</evidence>
<feature type="binding site" evidence="9">
    <location>
        <position position="121"/>
    </location>
    <ligand>
        <name>Zn(2+)</name>
        <dbReference type="ChEBI" id="CHEBI:29105"/>
        <note>catalytic</note>
    </ligand>
</feature>
<dbReference type="SUPFAM" id="SSF55166">
    <property type="entry name" value="Hedgehog/DD-peptidase"/>
    <property type="match status" value="1"/>
</dbReference>
<feature type="site" description="Transition state stabilizer" evidence="9">
    <location>
        <position position="77"/>
    </location>
</feature>
<evidence type="ECO:0000256" key="1">
    <source>
        <dbReference type="ARBA" id="ARBA00001362"/>
    </source>
</evidence>
<dbReference type="CDD" id="cd14843">
    <property type="entry name" value="D-Ala-D-Ala_dipeptidase_like"/>
    <property type="match status" value="1"/>
</dbReference>
<dbReference type="EMBL" id="BMQD01000027">
    <property type="protein sequence ID" value="GGK93215.1"/>
    <property type="molecule type" value="Genomic_DNA"/>
</dbReference>
<evidence type="ECO:0000256" key="6">
    <source>
        <dbReference type="ARBA" id="ARBA00022997"/>
    </source>
</evidence>
<keyword evidence="5 9" id="KW-0862">Zinc</keyword>
<keyword evidence="3 9" id="KW-0479">Metal-binding</keyword>
<dbReference type="PANTHER" id="PTHR43126:SF2">
    <property type="entry name" value="D-ALANYL-D-ALANINE DIPEPTIDASE"/>
    <property type="match status" value="1"/>
</dbReference>
<keyword evidence="2 9" id="KW-0645">Protease</keyword>
<feature type="binding site" evidence="9">
    <location>
        <position position="192"/>
    </location>
    <ligand>
        <name>Zn(2+)</name>
        <dbReference type="ChEBI" id="CHEBI:29105"/>
        <note>catalytic</note>
    </ligand>
</feature>
<feature type="binding site" evidence="9">
    <location>
        <position position="128"/>
    </location>
    <ligand>
        <name>Zn(2+)</name>
        <dbReference type="ChEBI" id="CHEBI:29105"/>
        <note>catalytic</note>
    </ligand>
</feature>
<dbReference type="GO" id="GO:0008237">
    <property type="term" value="F:metallopeptidase activity"/>
    <property type="evidence" value="ECO:0007669"/>
    <property type="project" value="UniProtKB-KW"/>
</dbReference>
<dbReference type="Pfam" id="PF01427">
    <property type="entry name" value="Peptidase_M15"/>
    <property type="match status" value="1"/>
</dbReference>
<dbReference type="RefSeq" id="WP_191897829.1">
    <property type="nucleotide sequence ID" value="NZ_BMQD01000027.1"/>
</dbReference>
<gene>
    <name evidence="11" type="ORF">GCM10010126_60620</name>
</gene>
<keyword evidence="8 10" id="KW-0961">Cell wall biogenesis/degradation</keyword>
<comment type="catalytic activity">
    <reaction evidence="1 9 10">
        <text>D-alanyl-D-alanine + H2O = 2 D-alanine</text>
        <dbReference type="Rhea" id="RHEA:20661"/>
        <dbReference type="ChEBI" id="CHEBI:15377"/>
        <dbReference type="ChEBI" id="CHEBI:57416"/>
        <dbReference type="ChEBI" id="CHEBI:57822"/>
        <dbReference type="EC" id="3.4.13.22"/>
    </reaction>
</comment>
<evidence type="ECO:0000256" key="5">
    <source>
        <dbReference type="ARBA" id="ARBA00022833"/>
    </source>
</evidence>
<feature type="active site" description="Proton donor/acceptor" evidence="9">
    <location>
        <position position="189"/>
    </location>
</feature>
<comment type="caution">
    <text evidence="11">The sequence shown here is derived from an EMBL/GenBank/DDBJ whole genome shotgun (WGS) entry which is preliminary data.</text>
</comment>
<keyword evidence="4 9" id="KW-0378">Hydrolase</keyword>
<dbReference type="GO" id="GO:0160237">
    <property type="term" value="F:D-Ala-D-Ala dipeptidase activity"/>
    <property type="evidence" value="ECO:0007669"/>
    <property type="project" value="UniProtKB-EC"/>
</dbReference>
<keyword evidence="7 9" id="KW-0482">Metalloprotease</keyword>
<dbReference type="InterPro" id="IPR009045">
    <property type="entry name" value="Zn_M74/Hedgehog-like"/>
</dbReference>
<evidence type="ECO:0000256" key="7">
    <source>
        <dbReference type="ARBA" id="ARBA00023049"/>
    </source>
</evidence>
<dbReference type="GO" id="GO:0008270">
    <property type="term" value="F:zinc ion binding"/>
    <property type="evidence" value="ECO:0007669"/>
    <property type="project" value="UniProtKB-UniRule"/>
</dbReference>
<dbReference type="PIRSF" id="PIRSF026671">
    <property type="entry name" value="AA_dipeptidase"/>
    <property type="match status" value="1"/>
</dbReference>